<proteinExistence type="predicted"/>
<dbReference type="Proteomes" id="UP000286097">
    <property type="component" value="Unassembled WGS sequence"/>
</dbReference>
<evidence type="ECO:0000313" key="3">
    <source>
        <dbReference type="EMBL" id="RQM10641.1"/>
    </source>
</evidence>
<evidence type="ECO:0000313" key="4">
    <source>
        <dbReference type="Proteomes" id="UP000282087"/>
    </source>
</evidence>
<accession>A0A3M6VW34</accession>
<sequence length="280" mass="30967">MGAVNCCAQTASDVDAWKTGTRCRTLSRGEAKELMPMYDYEPSLSLDLEDRASNTDGGSMAFSPGTPISTSIRPDLEDNSIELVSGEGVVAIHKDLKEQEMEMSSEARALLPAPNSCPRSGTTCRLLNKCVPYTDCCLAAIGINLRGRQSPTLGSNKSHASTPRRTQSFREAIHNLLTVATCSYCSKAPQQLRLEDYLCTCKHCPRAMTIQRAFQLYGFALDHPHSDALLHVLRACANYDETIVEVDPILVLHAEKMLEELNFDENETFRLLVASHFKHL</sequence>
<dbReference type="AlphaFoldDB" id="A0A3M6VW34"/>
<gene>
    <name evidence="3" type="ORF">DD237_002868</name>
    <name evidence="2" type="ORF">DD238_002056</name>
</gene>
<dbReference type="EMBL" id="QLLG01000035">
    <property type="protein sequence ID" value="RMX69140.1"/>
    <property type="molecule type" value="Genomic_DNA"/>
</dbReference>
<dbReference type="Proteomes" id="UP000282087">
    <property type="component" value="Unassembled WGS sequence"/>
</dbReference>
<feature type="region of interest" description="Disordered" evidence="1">
    <location>
        <begin position="51"/>
        <end position="73"/>
    </location>
</feature>
<name>A0A3M6VW34_9STRA</name>
<keyword evidence="4" id="KW-1185">Reference proteome</keyword>
<comment type="caution">
    <text evidence="2">The sequence shown here is derived from an EMBL/GenBank/DDBJ whole genome shotgun (WGS) entry which is preliminary data.</text>
</comment>
<reference evidence="4 5" key="1">
    <citation type="submission" date="2018-06" db="EMBL/GenBank/DDBJ databases">
        <title>Comparative genomics of downy mildews reveals potential adaptations to biotrophy.</title>
        <authorList>
            <person name="Fletcher K."/>
            <person name="Klosterman S.J."/>
            <person name="Derevnina L."/>
            <person name="Martin F."/>
            <person name="Koike S."/>
            <person name="Reyes Chin-Wo S."/>
            <person name="Mou B."/>
            <person name="Michelmore R."/>
        </authorList>
    </citation>
    <scope>NUCLEOTIDE SEQUENCE [LARGE SCALE GENOMIC DNA]</scope>
    <source>
        <strain evidence="3 5">R13</strain>
        <strain evidence="2 4">R14</strain>
    </source>
</reference>
<protein>
    <submittedName>
        <fullName evidence="2">Uncharacterized protein</fullName>
    </submittedName>
</protein>
<dbReference type="VEuPathDB" id="FungiDB:DD237_002868"/>
<evidence type="ECO:0000313" key="5">
    <source>
        <dbReference type="Proteomes" id="UP000286097"/>
    </source>
</evidence>
<evidence type="ECO:0000313" key="2">
    <source>
        <dbReference type="EMBL" id="RMX69140.1"/>
    </source>
</evidence>
<organism evidence="2 4">
    <name type="scientific">Peronospora effusa</name>
    <dbReference type="NCBI Taxonomy" id="542832"/>
    <lineage>
        <taxon>Eukaryota</taxon>
        <taxon>Sar</taxon>
        <taxon>Stramenopiles</taxon>
        <taxon>Oomycota</taxon>
        <taxon>Peronosporomycetes</taxon>
        <taxon>Peronosporales</taxon>
        <taxon>Peronosporaceae</taxon>
        <taxon>Peronospora</taxon>
    </lineage>
</organism>
<evidence type="ECO:0000256" key="1">
    <source>
        <dbReference type="SAM" id="MobiDB-lite"/>
    </source>
</evidence>
<dbReference type="EMBL" id="QKXF01000565">
    <property type="protein sequence ID" value="RQM10641.1"/>
    <property type="molecule type" value="Genomic_DNA"/>
</dbReference>